<gene>
    <name evidence="2" type="ORF">FJR45_01150</name>
</gene>
<reference evidence="2 3" key="1">
    <citation type="submission" date="2019-06" db="EMBL/GenBank/DDBJ databases">
        <title>Sulfurimonas gotlandica sp. nov., a chemoautotrophic and psychrotolerant epsilonproteobacterium isolated from a pelagic redoxcline, and an emended description of the genus Sulfurimonas.</title>
        <authorList>
            <person name="Wang S."/>
            <person name="Jiang L."/>
            <person name="Shao Z."/>
        </authorList>
    </citation>
    <scope>NUCLEOTIDE SEQUENCE [LARGE SCALE GENOMIC DNA]</scope>
    <source>
        <strain evidence="2 3">S2-6</strain>
    </source>
</reference>
<dbReference type="GO" id="GO:0009055">
    <property type="term" value="F:electron transfer activity"/>
    <property type="evidence" value="ECO:0007669"/>
    <property type="project" value="InterPro"/>
</dbReference>
<feature type="signal peptide" evidence="1">
    <location>
        <begin position="1"/>
        <end position="19"/>
    </location>
</feature>
<dbReference type="Proteomes" id="UP000593719">
    <property type="component" value="Chromosome"/>
</dbReference>
<dbReference type="KEGG" id="ssei:FJR45_01150"/>
<keyword evidence="3" id="KW-1185">Reference proteome</keyword>
<accession>A0A7M1AYV9</accession>
<evidence type="ECO:0000256" key="1">
    <source>
        <dbReference type="SAM" id="SignalP"/>
    </source>
</evidence>
<dbReference type="RefSeq" id="WP_193150989.1">
    <property type="nucleotide sequence ID" value="NZ_CP041235.1"/>
</dbReference>
<dbReference type="GO" id="GO:0005506">
    <property type="term" value="F:iron ion binding"/>
    <property type="evidence" value="ECO:0007669"/>
    <property type="project" value="InterPro"/>
</dbReference>
<keyword evidence="1" id="KW-0732">Signal</keyword>
<evidence type="ECO:0000313" key="2">
    <source>
        <dbReference type="EMBL" id="QOP42631.1"/>
    </source>
</evidence>
<name>A0A7M1AYV9_9BACT</name>
<dbReference type="EMBL" id="CP041235">
    <property type="protein sequence ID" value="QOP42631.1"/>
    <property type="molecule type" value="Genomic_DNA"/>
</dbReference>
<dbReference type="GO" id="GO:0020037">
    <property type="term" value="F:heme binding"/>
    <property type="evidence" value="ECO:0007669"/>
    <property type="project" value="InterPro"/>
</dbReference>
<dbReference type="GO" id="GO:0022900">
    <property type="term" value="P:electron transport chain"/>
    <property type="evidence" value="ECO:0007669"/>
    <property type="project" value="InterPro"/>
</dbReference>
<evidence type="ECO:0008006" key="4">
    <source>
        <dbReference type="Google" id="ProtNLM"/>
    </source>
</evidence>
<sequence>MKSLLIMIAIFIFSSSLQAGDTLKQSELASDMRKMLKAVNQIQTAGFYYNKEGMIDGVNKLKNAIGSLTTTDARSYLPANEAYADKFAQKRAKMITMYADDMIVSLSNENIDDAIEDYSQIIRQCTSCHSRIRANAWKLK</sequence>
<dbReference type="AlphaFoldDB" id="A0A7M1AYV9"/>
<organism evidence="2 3">
    <name type="scientific">Sulfurimonas sediminis</name>
    <dbReference type="NCBI Taxonomy" id="2590020"/>
    <lineage>
        <taxon>Bacteria</taxon>
        <taxon>Pseudomonadati</taxon>
        <taxon>Campylobacterota</taxon>
        <taxon>Epsilonproteobacteria</taxon>
        <taxon>Campylobacterales</taxon>
        <taxon>Sulfurimonadaceae</taxon>
        <taxon>Sulfurimonas</taxon>
    </lineage>
</organism>
<dbReference type="SUPFAM" id="SSF47175">
    <property type="entry name" value="Cytochromes"/>
    <property type="match status" value="1"/>
</dbReference>
<protein>
    <recommendedName>
        <fullName evidence="4">Cytochrome C</fullName>
    </recommendedName>
</protein>
<evidence type="ECO:0000313" key="3">
    <source>
        <dbReference type="Proteomes" id="UP000593719"/>
    </source>
</evidence>
<dbReference type="InterPro" id="IPR010980">
    <property type="entry name" value="Cyt_c/b562"/>
</dbReference>
<feature type="chain" id="PRO_5032351034" description="Cytochrome C" evidence="1">
    <location>
        <begin position="20"/>
        <end position="140"/>
    </location>
</feature>
<proteinExistence type="predicted"/>